<organism evidence="1 2">
    <name type="scientific">Paracoccus cavernae</name>
    <dbReference type="NCBI Taxonomy" id="1571207"/>
    <lineage>
        <taxon>Bacteria</taxon>
        <taxon>Pseudomonadati</taxon>
        <taxon>Pseudomonadota</taxon>
        <taxon>Alphaproteobacteria</taxon>
        <taxon>Rhodobacterales</taxon>
        <taxon>Paracoccaceae</taxon>
        <taxon>Paracoccus</taxon>
    </lineage>
</organism>
<evidence type="ECO:0000313" key="1">
    <source>
        <dbReference type="EMBL" id="MDN3711931.1"/>
    </source>
</evidence>
<proteinExistence type="predicted"/>
<accession>A0ABT8D6N0</accession>
<evidence type="ECO:0000313" key="2">
    <source>
        <dbReference type="Proteomes" id="UP001243846"/>
    </source>
</evidence>
<sequence>MVPDGDGATFLSSVRNAANDAIDTAQTAARTARGRLDEALDIVRPRMQPVDRGQQIRDDLGALFEDRSAEYRRAYDARDAAMAGDRIEAGAPHEALQKKAAELTTYEREAYVPADIMDSARKLAPETASAPQETGLVDMFGAPILRPQDAPPTEIPLSEALALRHGLTTRQREALAAGRAPEHRTLSQLSDELRSTIDDAMSPETRALDAQARELRRGVAADFEDGNLPSRILGTTARGRDRLPAETIGPRVTGGETPYRDTMRLVGDREGTRAAVRDQILADAQNAGAMRNQDSLNRFFADRAYAVGDFPDVRAGLEAAGASKTALDQAEDFARVQKARYGQGTNTPVGKFTRHDDTGVADAMRGVWKSARPGDDIKEILDTAGRSPENLRNARAAFFEDLARTTTNSAHDAAGNTVWNGRVLDGFLTNKKVQSVMDELWSGPKQREHLEQLREIGAALIDSESALRAKPPASSGTASISLQGKTDPALTATSVASTLRSVSRGQISKPIAGIHLLSGWIRGRSSKVQAAAVNELMTKAMDDPSLAASLLRKYNPRDAELMGRRLLRKWGLRIPHLANIVNEQIGGYGDAEQAFDNFIEAD</sequence>
<dbReference type="Proteomes" id="UP001243846">
    <property type="component" value="Unassembled WGS sequence"/>
</dbReference>
<protein>
    <submittedName>
        <fullName evidence="1">Uncharacterized protein</fullName>
    </submittedName>
</protein>
<gene>
    <name evidence="1" type="ORF">QWZ10_09045</name>
</gene>
<dbReference type="EMBL" id="JAUFRC010000001">
    <property type="protein sequence ID" value="MDN3711931.1"/>
    <property type="molecule type" value="Genomic_DNA"/>
</dbReference>
<name>A0ABT8D6N0_9RHOB</name>
<comment type="caution">
    <text evidence="1">The sequence shown here is derived from an EMBL/GenBank/DDBJ whole genome shotgun (WGS) entry which is preliminary data.</text>
</comment>
<keyword evidence="2" id="KW-1185">Reference proteome</keyword>
<reference evidence="2" key="1">
    <citation type="journal article" date="2019" name="Int. J. Syst. Evol. Microbiol.">
        <title>The Global Catalogue of Microorganisms (GCM) 10K type strain sequencing project: providing services to taxonomists for standard genome sequencing and annotation.</title>
        <authorList>
            <consortium name="The Broad Institute Genomics Platform"/>
            <consortium name="The Broad Institute Genome Sequencing Center for Infectious Disease"/>
            <person name="Wu L."/>
            <person name="Ma J."/>
        </authorList>
    </citation>
    <scope>NUCLEOTIDE SEQUENCE [LARGE SCALE GENOMIC DNA]</scope>
    <source>
        <strain evidence="2">CECT 8482</strain>
    </source>
</reference>